<evidence type="ECO:0000256" key="8">
    <source>
        <dbReference type="ARBA" id="ARBA00022807"/>
    </source>
</evidence>
<keyword evidence="12" id="KW-1185">Reference proteome</keyword>
<dbReference type="SUPFAM" id="SSF48371">
    <property type="entry name" value="ARM repeat"/>
    <property type="match status" value="1"/>
</dbReference>
<feature type="compositionally biased region" description="Basic and acidic residues" evidence="9">
    <location>
        <begin position="148"/>
        <end position="165"/>
    </location>
</feature>
<name>A0A226DFU7_FOLCA</name>
<dbReference type="Proteomes" id="UP000198287">
    <property type="component" value="Unassembled WGS sequence"/>
</dbReference>
<feature type="region of interest" description="Disordered" evidence="9">
    <location>
        <begin position="1084"/>
        <end position="1115"/>
    </location>
</feature>
<evidence type="ECO:0000256" key="5">
    <source>
        <dbReference type="ARBA" id="ARBA00022670"/>
    </source>
</evidence>
<dbReference type="InterPro" id="IPR055176">
    <property type="entry name" value="UBP24/USP9X/USP9Y_UBL"/>
</dbReference>
<evidence type="ECO:0000313" key="12">
    <source>
        <dbReference type="Proteomes" id="UP000198287"/>
    </source>
</evidence>
<dbReference type="InterPro" id="IPR001394">
    <property type="entry name" value="Peptidase_C19_UCH"/>
</dbReference>
<evidence type="ECO:0000256" key="7">
    <source>
        <dbReference type="ARBA" id="ARBA00022801"/>
    </source>
</evidence>
<dbReference type="GO" id="GO:0006508">
    <property type="term" value="P:proteolysis"/>
    <property type="evidence" value="ECO:0007669"/>
    <property type="project" value="UniProtKB-KW"/>
</dbReference>
<dbReference type="InterPro" id="IPR056850">
    <property type="entry name" value="ARM_UBP34_24_USP9X_Y"/>
</dbReference>
<dbReference type="EMBL" id="LNIX01000022">
    <property type="protein sequence ID" value="OXA43451.1"/>
    <property type="molecule type" value="Genomic_DNA"/>
</dbReference>
<keyword evidence="4" id="KW-0597">Phosphoprotein</keyword>
<dbReference type="PANTHER" id="PTHR24006:SF925">
    <property type="entry name" value="UBIQUITINYL HYDROLASE 1"/>
    <property type="match status" value="1"/>
</dbReference>
<dbReference type="EC" id="3.4.19.12" evidence="3"/>
<keyword evidence="8" id="KW-0788">Thiol protease</keyword>
<dbReference type="GO" id="GO:0004843">
    <property type="term" value="F:cysteine-type deubiquitinase activity"/>
    <property type="evidence" value="ECO:0007669"/>
    <property type="project" value="UniProtKB-EC"/>
</dbReference>
<protein>
    <recommendedName>
        <fullName evidence="3">ubiquitinyl hydrolase 1</fullName>
        <ecNumber evidence="3">3.4.19.12</ecNumber>
    </recommendedName>
</protein>
<keyword evidence="6" id="KW-0833">Ubl conjugation pathway</keyword>
<feature type="compositionally biased region" description="Low complexity" evidence="9">
    <location>
        <begin position="127"/>
        <end position="147"/>
    </location>
</feature>
<dbReference type="InterPro" id="IPR050164">
    <property type="entry name" value="Peptidase_C19"/>
</dbReference>
<feature type="compositionally biased region" description="Acidic residues" evidence="9">
    <location>
        <begin position="26"/>
        <end position="35"/>
    </location>
</feature>
<proteinExistence type="inferred from homology"/>
<sequence>MPYYSKDQFPLYISSLPRDDPAAASEGDEVDDSDDAAPVAEISSPNRPSSSISPSGGIGITDSVDSSSPSSPCPMSTSTTTSAGGDEEMVTLPTSQTPLSSQVENNHNVSSPPQTQVINNLVENSPSTSTTMSAGDTGDDTSTTTMNTRDDSGASSPTHDHNGDDRAVTMDLISDSNQNEDISFPEVEMARLDEMISNPRWVVPVLPGSQLEILLEAAISLARRDNADLRCEPCQKFIRDGLTISFNKILTDDAVSSWKPDIHKCILRNSERLVDLIVLKLDQDCVPLLDLLAVLFNPGNKFHSYNSSRQPESYAGPDCIGEDELYARPPEMRMVKGWLVDLINRFGSAGGFEKLSARFTSLAGLSVPIAFAYIRPFGCCADFLTRHTVETWLAPILVAIPAFLEQLTDEELKKETARSDMISSIIKCLKSLQLVRTNDTEDGMRNLEIFRLKMILRMLKISSFNGKMNALNEINQVIQNVTSHYASHQYRLDDVEYLSAKRIAEWLGENSVLQIVLRDSLHQPQYVEKLEKILRFIIKERSLTLKDLDDIWAAQVGKHEAIVKNVHDLLAKLAWDFSPDQLDHLFECFQSSWTNANNRQREKLLELIRRLAEDDKDGVMAFKVLTLFWNLAHSNEVPTEIMDQALSAHVKVLDYSCSQQRDNHKLQWLNKSIDQLVNDDVIWVLPAMKHIREIFLLYPEGVNKNPPAVYRHNVVNKMQTDRQLIVKVCDSLNSYMDKVRAYVKEKGPMDPGVLKLDGRYSHLDQIRERLNFFRFLLKEGQLWLCEDQANLIWTCLAETPAYPSDREMCFEWFSKLMGDDPDLDPNVTLPFFEGKILTFDATLLTENGLECFERFFRAVNVSQKKLLVKREDVVMDDLELIGTDYIWRVILHAGEDIANRAIAFLRSIFTALGPKLIPSQAEVHEDFLSCCMDRLKASYDTMRVMEKDKDSTNRVRQEVTRACRVLRVLHEYIVECDSDYGEERAFVPLYRAARGKNLTIFIRFPAPGSRNFDDLEISTHATETPLGLRRQMTRQLREYAQLTTSFKLEVYYNGENVDLSDDRRTVQQFGLRDKMIMQVKITQNNVTNSPDSSEESSGGSPSHFNTSGGGGLDGPNVDLEEILPSVMISKNATRMEFLCQLSALGASIGEDRLREGARLLLSALPRCRHTEKSLREAFSFSPLAKPAPYNLLFNHTDPAVVLYRLEVLYTMLFPSLTGTVGVEVAWELLNNFFISGGALSVVEMLTKNNFMPLADISTKRSAYLAVLRLTKAVLTVTSLLVLKVEVDGCGQGQLLSERGRILGEAMKHIPNAHAEGALRTMAEHVAKSLHCYVKGGGIGEGGGGALRGMLSAALERSLPDAETIRLLMKLAGATASGSLAYFSSDGHQANREPFEEDVFVCEEALETLTLSFILNPMALEQLVSDPNQMNGFIRQVLFYTQGRTIRFTANEQFCLMATKATGKASVTTFFIMVLFDILQTSAREVPHQSRDAFHLLCNLLRYAANFNIPLDKHEQFLADQIQWLRQVKEYVKTNCEGCVQEDLLEGHISLARDLTAFLSPAKKFELGSAPSCDPSRGPLITEILHEFVFPWSRAYSAMKRSGEVRVDSASSPVQICTTPTTQNCVLELVMSLCTGSYPNMKLTVDLLTDLFSYGGEGGSSTDGALTDWEYIPLVGNRPPGGFVGLKNAGATCYMNSVLQQLFMVDSIKRGLLGVEVDAEDGAVLSEAGDELANNKDSEATVDSGTAEEERKTYNVCILKQLQNIFGHLALSKLQYHVPSGLWKHFRLQGEAVNPREQQDAVEFFMSLVESVDDGLKAQGEEQIMSKHLGGLFSDQKICKECPHRYSKEEPFCVISVDIRNHSNLPNSLEQYVKGELLEGADAYHCERCNKKVVTVKRLCVKRLPPVLAIQLKRFEYDYERVCPIKFNDYFEFPRELDMEPYTVAGLAKIEGELVDAEENIGGAP</sequence>
<dbReference type="OrthoDB" id="289038at2759"/>
<feature type="compositionally biased region" description="Low complexity" evidence="9">
    <location>
        <begin position="42"/>
        <end position="82"/>
    </location>
</feature>
<dbReference type="PROSITE" id="PS00972">
    <property type="entry name" value="USP_1"/>
    <property type="match status" value="1"/>
</dbReference>
<dbReference type="Pfam" id="PF00443">
    <property type="entry name" value="UCH"/>
    <property type="match status" value="1"/>
</dbReference>
<feature type="domain" description="USP" evidence="10">
    <location>
        <begin position="1683"/>
        <end position="1964"/>
    </location>
</feature>
<evidence type="ECO:0000259" key="10">
    <source>
        <dbReference type="PROSITE" id="PS50235"/>
    </source>
</evidence>
<feature type="region of interest" description="Disordered" evidence="9">
    <location>
        <begin position="1"/>
        <end position="165"/>
    </location>
</feature>
<comment type="catalytic activity">
    <reaction evidence="1">
        <text>Thiol-dependent hydrolysis of ester, thioester, amide, peptide and isopeptide bonds formed by the C-terminal Gly of ubiquitin (a 76-residue protein attached to proteins as an intracellular targeting signal).</text>
        <dbReference type="EC" id="3.4.19.12"/>
    </reaction>
</comment>
<gene>
    <name evidence="11" type="ORF">Fcan01_21799</name>
</gene>
<evidence type="ECO:0000256" key="1">
    <source>
        <dbReference type="ARBA" id="ARBA00000707"/>
    </source>
</evidence>
<dbReference type="Pfam" id="PF22900">
    <property type="entry name" value="UCH_UBL1"/>
    <property type="match status" value="1"/>
</dbReference>
<dbReference type="InterPro" id="IPR016024">
    <property type="entry name" value="ARM-type_fold"/>
</dbReference>
<dbReference type="Gene3D" id="3.90.70.10">
    <property type="entry name" value="Cysteine proteinases"/>
    <property type="match status" value="1"/>
</dbReference>
<evidence type="ECO:0000256" key="2">
    <source>
        <dbReference type="ARBA" id="ARBA00009085"/>
    </source>
</evidence>
<dbReference type="PROSITE" id="PS50235">
    <property type="entry name" value="USP_3"/>
    <property type="match status" value="1"/>
</dbReference>
<feature type="compositionally biased region" description="Polar residues" evidence="9">
    <location>
        <begin position="92"/>
        <end position="126"/>
    </location>
</feature>
<reference evidence="11 12" key="1">
    <citation type="submission" date="2015-12" db="EMBL/GenBank/DDBJ databases">
        <title>The genome of Folsomia candida.</title>
        <authorList>
            <person name="Faddeeva A."/>
            <person name="Derks M.F."/>
            <person name="Anvar Y."/>
            <person name="Smit S."/>
            <person name="Van Straalen N."/>
            <person name="Roelofs D."/>
        </authorList>
    </citation>
    <scope>NUCLEOTIDE SEQUENCE [LARGE SCALE GENOMIC DNA]</scope>
    <source>
        <strain evidence="11 12">VU population</strain>
        <tissue evidence="11">Whole body</tissue>
    </source>
</reference>
<dbReference type="GO" id="GO:0016477">
    <property type="term" value="P:cell migration"/>
    <property type="evidence" value="ECO:0007669"/>
    <property type="project" value="TreeGrafter"/>
</dbReference>
<dbReference type="GO" id="GO:0005829">
    <property type="term" value="C:cytosol"/>
    <property type="evidence" value="ECO:0007669"/>
    <property type="project" value="TreeGrafter"/>
</dbReference>
<dbReference type="InterPro" id="IPR028889">
    <property type="entry name" value="USP"/>
</dbReference>
<evidence type="ECO:0000256" key="9">
    <source>
        <dbReference type="SAM" id="MobiDB-lite"/>
    </source>
</evidence>
<evidence type="ECO:0000256" key="3">
    <source>
        <dbReference type="ARBA" id="ARBA00012759"/>
    </source>
</evidence>
<dbReference type="InterPro" id="IPR038765">
    <property type="entry name" value="Papain-like_cys_pep_sf"/>
</dbReference>
<comment type="caution">
    <text evidence="11">The sequence shown here is derived from an EMBL/GenBank/DDBJ whole genome shotgun (WGS) entry which is preliminary data.</text>
</comment>
<dbReference type="STRING" id="158441.A0A226DFU7"/>
<dbReference type="PANTHER" id="PTHR24006">
    <property type="entry name" value="UBIQUITIN CARBOXYL-TERMINAL HYDROLASE"/>
    <property type="match status" value="1"/>
</dbReference>
<feature type="compositionally biased region" description="Low complexity" evidence="9">
    <location>
        <begin position="1089"/>
        <end position="1102"/>
    </location>
</feature>
<keyword evidence="5" id="KW-0645">Protease</keyword>
<accession>A0A226DFU7</accession>
<evidence type="ECO:0000256" key="6">
    <source>
        <dbReference type="ARBA" id="ARBA00022786"/>
    </source>
</evidence>
<dbReference type="Pfam" id="PF25010">
    <property type="entry name" value="ARM_UBP24_USP9X-Y"/>
    <property type="match status" value="1"/>
</dbReference>
<dbReference type="GO" id="GO:0016579">
    <property type="term" value="P:protein deubiquitination"/>
    <property type="evidence" value="ECO:0007669"/>
    <property type="project" value="InterPro"/>
</dbReference>
<evidence type="ECO:0000313" key="11">
    <source>
        <dbReference type="EMBL" id="OXA43451.1"/>
    </source>
</evidence>
<dbReference type="InterPro" id="IPR018200">
    <property type="entry name" value="USP_CS"/>
</dbReference>
<dbReference type="OMA" id="KXCEALT"/>
<dbReference type="SUPFAM" id="SSF54001">
    <property type="entry name" value="Cysteine proteinases"/>
    <property type="match status" value="1"/>
</dbReference>
<keyword evidence="7 11" id="KW-0378">Hydrolase</keyword>
<comment type="similarity">
    <text evidence="2">Belongs to the peptidase C19 family.</text>
</comment>
<organism evidence="11 12">
    <name type="scientific">Folsomia candida</name>
    <name type="common">Springtail</name>
    <dbReference type="NCBI Taxonomy" id="158441"/>
    <lineage>
        <taxon>Eukaryota</taxon>
        <taxon>Metazoa</taxon>
        <taxon>Ecdysozoa</taxon>
        <taxon>Arthropoda</taxon>
        <taxon>Hexapoda</taxon>
        <taxon>Collembola</taxon>
        <taxon>Entomobryomorpha</taxon>
        <taxon>Isotomoidea</taxon>
        <taxon>Isotomidae</taxon>
        <taxon>Proisotominae</taxon>
        <taxon>Folsomia</taxon>
    </lineage>
</organism>
<dbReference type="GO" id="GO:0005634">
    <property type="term" value="C:nucleus"/>
    <property type="evidence" value="ECO:0007669"/>
    <property type="project" value="TreeGrafter"/>
</dbReference>
<evidence type="ECO:0000256" key="4">
    <source>
        <dbReference type="ARBA" id="ARBA00022553"/>
    </source>
</evidence>